<feature type="transmembrane region" description="Helical" evidence="1">
    <location>
        <begin position="35"/>
        <end position="60"/>
    </location>
</feature>
<keyword evidence="1" id="KW-1133">Transmembrane helix</keyword>
<evidence type="ECO:0000313" key="2">
    <source>
        <dbReference type="EMBL" id="MBD7908117.1"/>
    </source>
</evidence>
<dbReference type="EMBL" id="JACSQY010000004">
    <property type="protein sequence ID" value="MBD7908117.1"/>
    <property type="molecule type" value="Genomic_DNA"/>
</dbReference>
<sequence length="94" mass="10030">MPSTIAGRIAFAMFIIFIIQIITVITLIFTSPLLGIVVILISSILVGPIFLVTGTLGAVFEDESKKVIPLIVLVLGAIELAMFLFVAFGFEFGG</sequence>
<keyword evidence="1" id="KW-0472">Membrane</keyword>
<gene>
    <name evidence="2" type="ORF">H9659_07240</name>
</gene>
<protein>
    <submittedName>
        <fullName evidence="2">Uncharacterized protein</fullName>
    </submittedName>
</protein>
<feature type="transmembrane region" description="Helical" evidence="1">
    <location>
        <begin position="9"/>
        <end position="29"/>
    </location>
</feature>
<name>A0ABR8PIV2_9BACL</name>
<organism evidence="2 3">
    <name type="scientific">Sporosarcina gallistercoris</name>
    <dbReference type="NCBI Taxonomy" id="2762245"/>
    <lineage>
        <taxon>Bacteria</taxon>
        <taxon>Bacillati</taxon>
        <taxon>Bacillota</taxon>
        <taxon>Bacilli</taxon>
        <taxon>Bacillales</taxon>
        <taxon>Caryophanaceae</taxon>
        <taxon>Sporosarcina</taxon>
    </lineage>
</organism>
<dbReference type="Proteomes" id="UP000659496">
    <property type="component" value="Unassembled WGS sequence"/>
</dbReference>
<keyword evidence="3" id="KW-1185">Reference proteome</keyword>
<evidence type="ECO:0000313" key="3">
    <source>
        <dbReference type="Proteomes" id="UP000659496"/>
    </source>
</evidence>
<evidence type="ECO:0000256" key="1">
    <source>
        <dbReference type="SAM" id="Phobius"/>
    </source>
</evidence>
<comment type="caution">
    <text evidence="2">The sequence shown here is derived from an EMBL/GenBank/DDBJ whole genome shotgun (WGS) entry which is preliminary data.</text>
</comment>
<dbReference type="RefSeq" id="WP_191689269.1">
    <property type="nucleotide sequence ID" value="NZ_JACSQY010000004.1"/>
</dbReference>
<proteinExistence type="predicted"/>
<accession>A0ABR8PIV2</accession>
<reference evidence="2 3" key="1">
    <citation type="submission" date="2020-08" db="EMBL/GenBank/DDBJ databases">
        <title>A Genomic Blueprint of the Chicken Gut Microbiome.</title>
        <authorList>
            <person name="Gilroy R."/>
            <person name="Ravi A."/>
            <person name="Getino M."/>
            <person name="Pursley I."/>
            <person name="Horton D.L."/>
            <person name="Alikhan N.-F."/>
            <person name="Baker D."/>
            <person name="Gharbi K."/>
            <person name="Hall N."/>
            <person name="Watson M."/>
            <person name="Adriaenssens E.M."/>
            <person name="Foster-Nyarko E."/>
            <person name="Jarju S."/>
            <person name="Secka A."/>
            <person name="Antonio M."/>
            <person name="Oren A."/>
            <person name="Chaudhuri R."/>
            <person name="La Ragione R.M."/>
            <person name="Hildebrand F."/>
            <person name="Pallen M.J."/>
        </authorList>
    </citation>
    <scope>NUCLEOTIDE SEQUENCE [LARGE SCALE GENOMIC DNA]</scope>
    <source>
        <strain evidence="2 3">Sa3CUA8</strain>
    </source>
</reference>
<keyword evidence="1" id="KW-0812">Transmembrane</keyword>
<feature type="transmembrane region" description="Helical" evidence="1">
    <location>
        <begin position="67"/>
        <end position="90"/>
    </location>
</feature>